<feature type="binding site" description="axial binding residue" evidence="7">
    <location>
        <position position="449"/>
    </location>
    <ligand>
        <name>heme</name>
        <dbReference type="ChEBI" id="CHEBI:30413"/>
    </ligand>
    <ligandPart>
        <name>Fe</name>
        <dbReference type="ChEBI" id="CHEBI:18248"/>
    </ligandPart>
</feature>
<dbReference type="InterPro" id="IPR036396">
    <property type="entry name" value="Cyt_P450_sf"/>
</dbReference>
<evidence type="ECO:0008006" key="12">
    <source>
        <dbReference type="Google" id="ProtNLM"/>
    </source>
</evidence>
<dbReference type="InterPro" id="IPR050121">
    <property type="entry name" value="Cytochrome_P450_monoxygenase"/>
</dbReference>
<dbReference type="GO" id="GO:0016705">
    <property type="term" value="F:oxidoreductase activity, acting on paired donors, with incorporation or reduction of molecular oxygen"/>
    <property type="evidence" value="ECO:0007669"/>
    <property type="project" value="InterPro"/>
</dbReference>
<feature type="transmembrane region" description="Helical" evidence="9">
    <location>
        <begin position="6"/>
        <end position="25"/>
    </location>
</feature>
<dbReference type="SUPFAM" id="SSF48264">
    <property type="entry name" value="Cytochrome P450"/>
    <property type="match status" value="1"/>
</dbReference>
<evidence type="ECO:0000256" key="7">
    <source>
        <dbReference type="PIRSR" id="PIRSR602401-1"/>
    </source>
</evidence>
<evidence type="ECO:0000256" key="4">
    <source>
        <dbReference type="ARBA" id="ARBA00022723"/>
    </source>
</evidence>
<evidence type="ECO:0000256" key="6">
    <source>
        <dbReference type="ARBA" id="ARBA00023004"/>
    </source>
</evidence>
<dbReference type="AlphaFoldDB" id="A0A369JZ34"/>
<evidence type="ECO:0000256" key="3">
    <source>
        <dbReference type="ARBA" id="ARBA00010617"/>
    </source>
</evidence>
<keyword evidence="8" id="KW-0503">Monooxygenase</keyword>
<dbReference type="PANTHER" id="PTHR24305">
    <property type="entry name" value="CYTOCHROME P450"/>
    <property type="match status" value="1"/>
</dbReference>
<sequence length="507" mass="57506">MFSSVSTAILLPLGPLVVYGFYLGLQRLFFHPLLKFPGPKLAALTYMYMAYYDIEGTMVDHLEQLHETYGPVVRIGPEQLHFNDPRAYEDIYAIGSKFTKEARFYDCFNEPESSFGFIDIKKAKQRKDVMRPLFSRRAILKLENVIQTTTDQLVSALLSHSSPASKPKPKPVNLHLGYLSTTMEIILAYCFARSYDAVLAPDFRHPILIALKSVGSLFFVLQHFPFLLPLFTNMPAWFARLVAPKSLAYGEIIADLSAQINQLVKNPGMLENAEHEIIYHQLLTPGKDGGEIPSKRSLLHEATVMIGAGSETVGNTCNIGSFYVLSNPTIQKKLVDELCGIWPDVDATVNFEKLEKLPYLTAIIKESLRMSHGVVSPLPRVVPTPTIIAGMQIPANTVVAMGATFMHYDSRVFEDPFVFRPERWVDQDVQKAREMENFLVPFSKGPRSCLGINLAWAELYLMFANVFRKVEMEVYETTAEDFKFNAYLMPQYRGRQFRVIVKQKRTM</sequence>
<dbReference type="InterPro" id="IPR002401">
    <property type="entry name" value="Cyt_P450_E_grp-I"/>
</dbReference>
<protein>
    <recommendedName>
        <fullName evidence="12">Trichodiene oxygenase</fullName>
    </recommendedName>
</protein>
<keyword evidence="9" id="KW-0472">Membrane</keyword>
<gene>
    <name evidence="10" type="ORF">Hypma_007757</name>
</gene>
<keyword evidence="11" id="KW-1185">Reference proteome</keyword>
<evidence type="ECO:0000256" key="2">
    <source>
        <dbReference type="ARBA" id="ARBA00005179"/>
    </source>
</evidence>
<dbReference type="InterPro" id="IPR001128">
    <property type="entry name" value="Cyt_P450"/>
</dbReference>
<keyword evidence="9" id="KW-1133">Transmembrane helix</keyword>
<name>A0A369JZ34_HYPMA</name>
<keyword evidence="5 8" id="KW-0560">Oxidoreductase</keyword>
<dbReference type="PROSITE" id="PS00086">
    <property type="entry name" value="CYTOCHROME_P450"/>
    <property type="match status" value="1"/>
</dbReference>
<comment type="caution">
    <text evidence="10">The sequence shown here is derived from an EMBL/GenBank/DDBJ whole genome shotgun (WGS) entry which is preliminary data.</text>
</comment>
<dbReference type="PRINTS" id="PR00385">
    <property type="entry name" value="P450"/>
</dbReference>
<organism evidence="10 11">
    <name type="scientific">Hypsizygus marmoreus</name>
    <name type="common">White beech mushroom</name>
    <name type="synonym">Agaricus marmoreus</name>
    <dbReference type="NCBI Taxonomy" id="39966"/>
    <lineage>
        <taxon>Eukaryota</taxon>
        <taxon>Fungi</taxon>
        <taxon>Dikarya</taxon>
        <taxon>Basidiomycota</taxon>
        <taxon>Agaricomycotina</taxon>
        <taxon>Agaricomycetes</taxon>
        <taxon>Agaricomycetidae</taxon>
        <taxon>Agaricales</taxon>
        <taxon>Tricholomatineae</taxon>
        <taxon>Lyophyllaceae</taxon>
        <taxon>Hypsizygus</taxon>
    </lineage>
</organism>
<comment type="cofactor">
    <cofactor evidence="1 7">
        <name>heme</name>
        <dbReference type="ChEBI" id="CHEBI:30413"/>
    </cofactor>
</comment>
<evidence type="ECO:0000313" key="10">
    <source>
        <dbReference type="EMBL" id="RDB24893.1"/>
    </source>
</evidence>
<comment type="similarity">
    <text evidence="3 8">Belongs to the cytochrome P450 family.</text>
</comment>
<dbReference type="GO" id="GO:0020037">
    <property type="term" value="F:heme binding"/>
    <property type="evidence" value="ECO:0007669"/>
    <property type="project" value="InterPro"/>
</dbReference>
<dbReference type="STRING" id="39966.A0A369JZ34"/>
<dbReference type="Pfam" id="PF00067">
    <property type="entry name" value="p450"/>
    <property type="match status" value="1"/>
</dbReference>
<evidence type="ECO:0000256" key="5">
    <source>
        <dbReference type="ARBA" id="ARBA00023002"/>
    </source>
</evidence>
<dbReference type="PRINTS" id="PR00463">
    <property type="entry name" value="EP450I"/>
</dbReference>
<dbReference type="InterPro" id="IPR017972">
    <property type="entry name" value="Cyt_P450_CS"/>
</dbReference>
<dbReference type="Proteomes" id="UP000076154">
    <property type="component" value="Unassembled WGS sequence"/>
</dbReference>
<accession>A0A369JZ34</accession>
<dbReference type="InParanoid" id="A0A369JZ34"/>
<keyword evidence="9" id="KW-0812">Transmembrane</keyword>
<keyword evidence="6 7" id="KW-0408">Iron</keyword>
<dbReference type="PANTHER" id="PTHR24305:SF157">
    <property type="entry name" value="N-ACETYLTRYPTOPHAN 6-HYDROXYLASE IVOC-RELATED"/>
    <property type="match status" value="1"/>
</dbReference>
<evidence type="ECO:0000256" key="9">
    <source>
        <dbReference type="SAM" id="Phobius"/>
    </source>
</evidence>
<dbReference type="GO" id="GO:0004497">
    <property type="term" value="F:monooxygenase activity"/>
    <property type="evidence" value="ECO:0007669"/>
    <property type="project" value="UniProtKB-KW"/>
</dbReference>
<keyword evidence="7 8" id="KW-0349">Heme</keyword>
<comment type="pathway">
    <text evidence="2">Secondary metabolite biosynthesis.</text>
</comment>
<dbReference type="OrthoDB" id="1470350at2759"/>
<evidence type="ECO:0000256" key="8">
    <source>
        <dbReference type="RuleBase" id="RU000461"/>
    </source>
</evidence>
<dbReference type="CDD" id="cd11062">
    <property type="entry name" value="CYP58-like"/>
    <property type="match status" value="1"/>
</dbReference>
<keyword evidence="4 7" id="KW-0479">Metal-binding</keyword>
<proteinExistence type="inferred from homology"/>
<dbReference type="GO" id="GO:0005506">
    <property type="term" value="F:iron ion binding"/>
    <property type="evidence" value="ECO:0007669"/>
    <property type="project" value="InterPro"/>
</dbReference>
<reference evidence="10" key="1">
    <citation type="submission" date="2018-04" db="EMBL/GenBank/DDBJ databases">
        <title>Whole genome sequencing of Hypsizygus marmoreus.</title>
        <authorList>
            <person name="Choi I.-G."/>
            <person name="Min B."/>
            <person name="Kim J.-G."/>
            <person name="Kim S."/>
            <person name="Oh Y.-L."/>
            <person name="Kong W.-S."/>
            <person name="Park H."/>
            <person name="Jeong J."/>
            <person name="Song E.-S."/>
        </authorList>
    </citation>
    <scope>NUCLEOTIDE SEQUENCE [LARGE SCALE GENOMIC DNA]</scope>
    <source>
        <strain evidence="10">51987-8</strain>
    </source>
</reference>
<dbReference type="EMBL" id="LUEZ02000041">
    <property type="protein sequence ID" value="RDB24893.1"/>
    <property type="molecule type" value="Genomic_DNA"/>
</dbReference>
<evidence type="ECO:0000256" key="1">
    <source>
        <dbReference type="ARBA" id="ARBA00001971"/>
    </source>
</evidence>
<evidence type="ECO:0000313" key="11">
    <source>
        <dbReference type="Proteomes" id="UP000076154"/>
    </source>
</evidence>
<dbReference type="Gene3D" id="1.10.630.10">
    <property type="entry name" value="Cytochrome P450"/>
    <property type="match status" value="1"/>
</dbReference>